<dbReference type="RefSeq" id="WP_020540489.1">
    <property type="nucleotide sequence ID" value="NZ_CP068985.1"/>
</dbReference>
<accession>A0ABX8U336</accession>
<dbReference type="Proteomes" id="UP000824681">
    <property type="component" value="Chromosome"/>
</dbReference>
<evidence type="ECO:0000313" key="1">
    <source>
        <dbReference type="EMBL" id="QYC42156.1"/>
    </source>
</evidence>
<reference evidence="1 2" key="1">
    <citation type="journal article" date="2021" name="ACS Chem. Biol.">
        <title>Genomic-Led Discovery of a Novel Glycopeptide Antibiotic by Nonomuraea coxensis DSM 45129.</title>
        <authorList>
            <person name="Yushchuk O."/>
            <person name="Vior N.M."/>
            <person name="Andreo-Vidal A."/>
            <person name="Berini F."/>
            <person name="Ruckert C."/>
            <person name="Busche T."/>
            <person name="Binda E."/>
            <person name="Kalinowski J."/>
            <person name="Truman A.W."/>
            <person name="Marinelli F."/>
        </authorList>
    </citation>
    <scope>NUCLEOTIDE SEQUENCE [LARGE SCALE GENOMIC DNA]</scope>
    <source>
        <strain evidence="1 2">DSM 45129</strain>
    </source>
</reference>
<organism evidence="1 2">
    <name type="scientific">Nonomuraea coxensis DSM 45129</name>
    <dbReference type="NCBI Taxonomy" id="1122611"/>
    <lineage>
        <taxon>Bacteria</taxon>
        <taxon>Bacillati</taxon>
        <taxon>Actinomycetota</taxon>
        <taxon>Actinomycetes</taxon>
        <taxon>Streptosporangiales</taxon>
        <taxon>Streptosporangiaceae</taxon>
        <taxon>Nonomuraea</taxon>
    </lineage>
</organism>
<name>A0ABX8U336_9ACTN</name>
<protein>
    <recommendedName>
        <fullName evidence="3">TerD domain-containing protein</fullName>
    </recommendedName>
</protein>
<dbReference type="Gene3D" id="2.60.60.30">
    <property type="entry name" value="sav2460 like domains"/>
    <property type="match status" value="1"/>
</dbReference>
<gene>
    <name evidence="1" type="ORF">Nocox_22760</name>
</gene>
<proteinExistence type="predicted"/>
<sequence length="714" mass="77465">MDNLESLVITRRLRVPLDPAPGTSRPGRGEAAARRLDAALLSAGFTCSPALLERLSRLPGESVIDLGARILAAVRHLAGDHVRHNAYFIDFPRNVPDTAEFWAGLLRRALPDPDASAQAVTPRTLNLLTLPGYGRYPHTHADLVAAHAELIPLAGDRVTVLDLGGDLRSEARELYLSLAGSQVPLPAEDLTALRELAAYCAGHCPELAAAEAPETVPVRENRAVVNEARLAAGLPLLVDTVTDVLRLACGASGGDVTLATATRFRSFRRAERRALLRALDAVATQAALGEVPRLREQWKRLGERLHPHEYPHLPRAAHVFDVARGELRARGLGSRVEEALAAGRTQEAAELLSGSPGALLRRLDHLLRTGTEQERVLAAAATAARAASGRVLLSLREHLHNRLAPAAGRVFVNRHGRAWTSADTRPPLAPDVLSQVAELLDEEITRRLPDLGRVVVEPAMLDVALPLSAKAVVPGLGMLPRGSLSPVEGELLRFFVHWRQAGRRTDYDLSALMLDEEYGDPEYVSWTNYTNDFATYSGDLTSAPDGASEFIDIDLGRATRPVIVPQVNIYAGEPFDEAAEAFFGFMTRDAAQQGLPFEPRTVRMKSDLRGAGRVALPLVFLRGGDGGWRAKWLHLYLKGHPAFNQVEGNRVSTALLVRSIVERDHLTVRYLTGLLARRGSTGERTTYLGLRAPADAPQGATVHTPATLHELIPA</sequence>
<evidence type="ECO:0000313" key="2">
    <source>
        <dbReference type="Proteomes" id="UP000824681"/>
    </source>
</evidence>
<dbReference type="EMBL" id="CP068985">
    <property type="protein sequence ID" value="QYC42156.1"/>
    <property type="molecule type" value="Genomic_DNA"/>
</dbReference>
<keyword evidence="2" id="KW-1185">Reference proteome</keyword>
<evidence type="ECO:0008006" key="3">
    <source>
        <dbReference type="Google" id="ProtNLM"/>
    </source>
</evidence>